<protein>
    <submittedName>
        <fullName evidence="1">TIGR00268 family protein</fullName>
    </submittedName>
</protein>
<dbReference type="EMBL" id="JADEXQ010000075">
    <property type="protein sequence ID" value="MBE9031787.1"/>
    <property type="molecule type" value="Genomic_DNA"/>
</dbReference>
<name>A0A928Z597_9CYAN</name>
<gene>
    <name evidence="1" type="ORF">IQ266_18800</name>
</gene>
<proteinExistence type="predicted"/>
<evidence type="ECO:0000313" key="2">
    <source>
        <dbReference type="Proteomes" id="UP000625316"/>
    </source>
</evidence>
<comment type="caution">
    <text evidence="1">The sequence shown here is derived from an EMBL/GenBank/DDBJ whole genome shotgun (WGS) entry which is preliminary data.</text>
</comment>
<feature type="non-terminal residue" evidence="1">
    <location>
        <position position="1"/>
    </location>
</feature>
<dbReference type="Proteomes" id="UP000625316">
    <property type="component" value="Unassembled WGS sequence"/>
</dbReference>
<organism evidence="1 2">
    <name type="scientific">Romeriopsis navalis LEGE 11480</name>
    <dbReference type="NCBI Taxonomy" id="2777977"/>
    <lineage>
        <taxon>Bacteria</taxon>
        <taxon>Bacillati</taxon>
        <taxon>Cyanobacteriota</taxon>
        <taxon>Cyanophyceae</taxon>
        <taxon>Leptolyngbyales</taxon>
        <taxon>Leptolyngbyaceae</taxon>
        <taxon>Romeriopsis</taxon>
        <taxon>Romeriopsis navalis</taxon>
    </lineage>
</organism>
<reference evidence="1" key="1">
    <citation type="submission" date="2020-10" db="EMBL/GenBank/DDBJ databases">
        <authorList>
            <person name="Castelo-Branco R."/>
            <person name="Eusebio N."/>
            <person name="Adriana R."/>
            <person name="Vieira A."/>
            <person name="Brugerolle De Fraissinette N."/>
            <person name="Rezende De Castro R."/>
            <person name="Schneider M.P."/>
            <person name="Vasconcelos V."/>
            <person name="Leao P.N."/>
        </authorList>
    </citation>
    <scope>NUCLEOTIDE SEQUENCE</scope>
    <source>
        <strain evidence="1">LEGE 11480</strain>
    </source>
</reference>
<sequence length="74" mass="8429">WQNIRVRSEGDTARIEVLPEDVKKFVLETDLSTLISRFKSFGFLYTTLDLEGYRSGKLNDVLAFKTPMSQSPTA</sequence>
<dbReference type="AlphaFoldDB" id="A0A928Z597"/>
<accession>A0A928Z597</accession>
<keyword evidence="2" id="KW-1185">Reference proteome</keyword>
<evidence type="ECO:0000313" key="1">
    <source>
        <dbReference type="EMBL" id="MBE9031787.1"/>
    </source>
</evidence>